<evidence type="ECO:0000256" key="3">
    <source>
        <dbReference type="SAM" id="Phobius"/>
    </source>
</evidence>
<proteinExistence type="inferred from homology"/>
<dbReference type="AlphaFoldDB" id="A0A410Q868"/>
<evidence type="ECO:0000256" key="2">
    <source>
        <dbReference type="RuleBase" id="RU003750"/>
    </source>
</evidence>
<evidence type="ECO:0000313" key="4">
    <source>
        <dbReference type="EMBL" id="QAT60185.1"/>
    </source>
</evidence>
<dbReference type="RefSeq" id="WP_071140593.1">
    <property type="nucleotide sequence ID" value="NZ_CP035282.1"/>
</dbReference>
<keyword evidence="1 2" id="KW-0808">Transferase</keyword>
<organism evidence="4 5">
    <name type="scientific">Acidilutibacter cellobiosedens</name>
    <dbReference type="NCBI Taxonomy" id="2507161"/>
    <lineage>
        <taxon>Bacteria</taxon>
        <taxon>Bacillati</taxon>
        <taxon>Bacillota</taxon>
        <taxon>Tissierellia</taxon>
        <taxon>Tissierellales</taxon>
        <taxon>Acidilutibacteraceae</taxon>
        <taxon>Acidilutibacter</taxon>
    </lineage>
</organism>
<dbReference type="Pfam" id="PF01066">
    <property type="entry name" value="CDP-OH_P_transf"/>
    <property type="match status" value="1"/>
</dbReference>
<dbReference type="GO" id="GO:0008654">
    <property type="term" value="P:phospholipid biosynthetic process"/>
    <property type="evidence" value="ECO:0007669"/>
    <property type="project" value="InterPro"/>
</dbReference>
<dbReference type="EMBL" id="CP035282">
    <property type="protein sequence ID" value="QAT60185.1"/>
    <property type="molecule type" value="Genomic_DNA"/>
</dbReference>
<feature type="transmembrane region" description="Helical" evidence="3">
    <location>
        <begin position="125"/>
        <end position="145"/>
    </location>
</feature>
<evidence type="ECO:0000256" key="1">
    <source>
        <dbReference type="ARBA" id="ARBA00022679"/>
    </source>
</evidence>
<feature type="transmembrane region" description="Helical" evidence="3">
    <location>
        <begin position="90"/>
        <end position="113"/>
    </location>
</feature>
<dbReference type="InterPro" id="IPR043130">
    <property type="entry name" value="CDP-OH_PTrfase_TM_dom"/>
</dbReference>
<gene>
    <name evidence="4" type="ORF">EQM13_00660</name>
</gene>
<keyword evidence="5" id="KW-1185">Reference proteome</keyword>
<dbReference type="InterPro" id="IPR048254">
    <property type="entry name" value="CDP_ALCOHOL_P_TRANSF_CS"/>
</dbReference>
<keyword evidence="3" id="KW-0812">Transmembrane</keyword>
<dbReference type="GO" id="GO:0016020">
    <property type="term" value="C:membrane"/>
    <property type="evidence" value="ECO:0007669"/>
    <property type="project" value="InterPro"/>
</dbReference>
<reference evidence="5" key="1">
    <citation type="submission" date="2019-01" db="EMBL/GenBank/DDBJ databases">
        <title>Draft genomes of a novel of Sporanaerobacter strains.</title>
        <authorList>
            <person name="Ma S."/>
        </authorList>
    </citation>
    <scope>NUCLEOTIDE SEQUENCE [LARGE SCALE GENOMIC DNA]</scope>
    <source>
        <strain evidence="5">NJN-17</strain>
    </source>
</reference>
<feature type="transmembrane region" description="Helical" evidence="3">
    <location>
        <begin position="60"/>
        <end position="84"/>
    </location>
</feature>
<evidence type="ECO:0008006" key="6">
    <source>
        <dbReference type="Google" id="ProtNLM"/>
    </source>
</evidence>
<accession>A0A410Q868</accession>
<dbReference type="GO" id="GO:0016780">
    <property type="term" value="F:phosphotransferase activity, for other substituted phosphate groups"/>
    <property type="evidence" value="ECO:0007669"/>
    <property type="project" value="InterPro"/>
</dbReference>
<keyword evidence="3" id="KW-0472">Membrane</keyword>
<keyword evidence="3" id="KW-1133">Transmembrane helix</keyword>
<sequence>MIKNILVNILTLLRIPLSLIFYNVVQHDANPFLPCTVLFILVAASDYFDGKLARKYGVQSGIGAILDVMADFFFIIMASLSLSFRGMFPHWMLGVIIFKFLEFWVTSVIFNRGSKNTSVFLFDPLGRIVAVLFYLLPILMLLFTLCLSADIHQIALAIIYGGITSLALLSSTLRISSFIKLIKG</sequence>
<comment type="similarity">
    <text evidence="2">Belongs to the CDP-alcohol phosphatidyltransferase class-I family.</text>
</comment>
<feature type="transmembrane region" description="Helical" evidence="3">
    <location>
        <begin position="5"/>
        <end position="25"/>
    </location>
</feature>
<dbReference type="PROSITE" id="PS00379">
    <property type="entry name" value="CDP_ALCOHOL_P_TRANSF"/>
    <property type="match status" value="1"/>
</dbReference>
<feature type="transmembrane region" description="Helical" evidence="3">
    <location>
        <begin position="151"/>
        <end position="173"/>
    </location>
</feature>
<dbReference type="Gene3D" id="1.20.120.1760">
    <property type="match status" value="1"/>
</dbReference>
<dbReference type="InterPro" id="IPR000462">
    <property type="entry name" value="CDP-OH_P_trans"/>
</dbReference>
<evidence type="ECO:0000313" key="5">
    <source>
        <dbReference type="Proteomes" id="UP000287969"/>
    </source>
</evidence>
<dbReference type="KEGG" id="spoa:EQM13_00660"/>
<dbReference type="Proteomes" id="UP000287969">
    <property type="component" value="Chromosome"/>
</dbReference>
<name>A0A410Q868_9FIRM</name>
<dbReference type="OrthoDB" id="9796672at2"/>
<protein>
    <recommendedName>
        <fullName evidence="6">CDP-diacylglycerol--glycerol-3-phosphate 3-phosphatidyltransferase</fullName>
    </recommendedName>
</protein>